<evidence type="ECO:0000256" key="14">
    <source>
        <dbReference type="NCBIfam" id="TIGR00551"/>
    </source>
</evidence>
<gene>
    <name evidence="20" type="primary">nadB</name>
    <name evidence="19" type="ORF">JHC10_06190</name>
    <name evidence="20" type="ORF">JHC11_05120</name>
</gene>
<dbReference type="InterPro" id="IPR015939">
    <property type="entry name" value="Fum_Rdtase/Succ_DH_flav-like_C"/>
</dbReference>
<evidence type="ECO:0000313" key="20">
    <source>
        <dbReference type="EMBL" id="MBJ7315371.1"/>
    </source>
</evidence>
<keyword evidence="9 16" id="KW-0662">Pyridine nucleotide biosynthesis</keyword>
<sequence>MEPVANYQCDVLIIGSGAAGLTTALQLADDLKVTVLSKGPLTEGSTFYAQGGIAAVFDENDSIESHIEDTLIAGAGLCDPEAVKFTTENARASLQWLIDAGVGFDQVQSKDDSPTYHLNREGGHSHRRILHAADATGKAVQTTLQKKALEHPNITILERYNAVDLITGSRIGKPAGCYGAYIWSRPKEQVETVAAGCVVLATGGASKVYQYTSNPDIASGDGIAMAWRAGCAVANMEFNQFHPTCLFHPNAQSFLLTEALRGEGALLKRPDGSRFMPDFHESAELAPRDVVARAIDYEMKRLGADSMYLDISHKPKEFIQHHFPTIMEKCLSLGIDISKEPMPVVPAAHYTCGGVKTDMNAATDLPNLYAVGEVACTGLHGANRMASNSLLECLVFARAAAKDILSKQSQRQALTHLPGWDESQVADSDEEVIIQHNWHELRLFMWDYVGIVRTTKRLERALHRIELLQREIHEYYSHFKVSNNLLELRNLVQVSELIVRSAMSRKESRGLHYTLDYPETLPETKPTVLSPKLITQA</sequence>
<accession>A0A8I1GBF9</accession>
<evidence type="ECO:0000313" key="19">
    <source>
        <dbReference type="EMBL" id="MBJ7266532.1"/>
    </source>
</evidence>
<dbReference type="GO" id="GO:0005737">
    <property type="term" value="C:cytoplasm"/>
    <property type="evidence" value="ECO:0007669"/>
    <property type="project" value="UniProtKB-SubCell"/>
</dbReference>
<dbReference type="FunFam" id="3.90.700.10:FF:000002">
    <property type="entry name" value="L-aspartate oxidase"/>
    <property type="match status" value="1"/>
</dbReference>
<dbReference type="GO" id="GO:0000166">
    <property type="term" value="F:nucleotide binding"/>
    <property type="evidence" value="ECO:0007669"/>
    <property type="project" value="UniProtKB-KW"/>
</dbReference>
<dbReference type="PRINTS" id="PR00368">
    <property type="entry name" value="FADPNR"/>
</dbReference>
<evidence type="ECO:0000256" key="8">
    <source>
        <dbReference type="ARBA" id="ARBA00022630"/>
    </source>
</evidence>
<dbReference type="SUPFAM" id="SSF46977">
    <property type="entry name" value="Succinate dehydrogenase/fumarate reductase flavoprotein C-terminal domain"/>
    <property type="match status" value="1"/>
</dbReference>
<dbReference type="EC" id="1.4.3.16" evidence="5 14"/>
<dbReference type="FunFam" id="1.20.58.100:FF:000002">
    <property type="entry name" value="L-aspartate oxidase"/>
    <property type="match status" value="1"/>
</dbReference>
<keyword evidence="10" id="KW-0547">Nucleotide-binding</keyword>
<dbReference type="EMBL" id="JAEMOS010000017">
    <property type="protein sequence ID" value="MBJ7266532.1"/>
    <property type="molecule type" value="Genomic_DNA"/>
</dbReference>
<dbReference type="Gene3D" id="3.90.700.10">
    <property type="entry name" value="Succinate dehydrogenase/fumarate reductase flavoprotein, catalytic domain"/>
    <property type="match status" value="1"/>
</dbReference>
<evidence type="ECO:0000256" key="13">
    <source>
        <dbReference type="ARBA" id="ARBA00048305"/>
    </source>
</evidence>
<dbReference type="Gene3D" id="3.50.50.60">
    <property type="entry name" value="FAD/NAD(P)-binding domain"/>
    <property type="match status" value="1"/>
</dbReference>
<evidence type="ECO:0000259" key="17">
    <source>
        <dbReference type="Pfam" id="PF00890"/>
    </source>
</evidence>
<dbReference type="RefSeq" id="WP_054488121.1">
    <property type="nucleotide sequence ID" value="NZ_CAXAWT010000002.1"/>
</dbReference>
<comment type="similarity">
    <text evidence="4 16">Belongs to the FAD-dependent oxidoreductase 2 family. NadB subfamily.</text>
</comment>
<comment type="pathway">
    <text evidence="3 16">Cofactor biosynthesis; NAD(+) biosynthesis; iminoaspartate from L-aspartate (oxidase route): step 1/1.</text>
</comment>
<dbReference type="PIRSF" id="PIRSF000171">
    <property type="entry name" value="SDHA_APRA_LASPO"/>
    <property type="match status" value="1"/>
</dbReference>
<dbReference type="EMBL" id="JAEMOP010000002">
    <property type="protein sequence ID" value="MBJ7315371.1"/>
    <property type="molecule type" value="Genomic_DNA"/>
</dbReference>
<keyword evidence="8 16" id="KW-0285">Flavoprotein</keyword>
<dbReference type="Pfam" id="PF00890">
    <property type="entry name" value="FAD_binding_2"/>
    <property type="match status" value="1"/>
</dbReference>
<keyword evidence="7" id="KW-0963">Cytoplasm</keyword>
<dbReference type="AlphaFoldDB" id="A0A8I1GBF9"/>
<evidence type="ECO:0000256" key="1">
    <source>
        <dbReference type="ARBA" id="ARBA00001974"/>
    </source>
</evidence>
<feature type="domain" description="FAD-dependent oxidoreductase 2 FAD-binding" evidence="17">
    <location>
        <begin position="10"/>
        <end position="390"/>
    </location>
</feature>
<dbReference type="PANTHER" id="PTHR42716">
    <property type="entry name" value="L-ASPARTATE OXIDASE"/>
    <property type="match status" value="1"/>
</dbReference>
<protein>
    <recommendedName>
        <fullName evidence="6 14">L-aspartate oxidase</fullName>
        <ecNumber evidence="5 14">1.4.3.16</ecNumber>
    </recommendedName>
</protein>
<evidence type="ECO:0000256" key="11">
    <source>
        <dbReference type="ARBA" id="ARBA00022827"/>
    </source>
</evidence>
<dbReference type="SUPFAM" id="SSF51905">
    <property type="entry name" value="FAD/NAD(P)-binding domain"/>
    <property type="match status" value="1"/>
</dbReference>
<evidence type="ECO:0000256" key="16">
    <source>
        <dbReference type="RuleBase" id="RU362049"/>
    </source>
</evidence>
<dbReference type="Proteomes" id="UP000621390">
    <property type="component" value="Unassembled WGS sequence"/>
</dbReference>
<evidence type="ECO:0000256" key="4">
    <source>
        <dbReference type="ARBA" id="ARBA00008562"/>
    </source>
</evidence>
<dbReference type="NCBIfam" id="NF006567">
    <property type="entry name" value="PRK09077.1"/>
    <property type="match status" value="1"/>
</dbReference>
<dbReference type="GO" id="GO:0034628">
    <property type="term" value="P:'de novo' NAD+ biosynthetic process from L-aspartate"/>
    <property type="evidence" value="ECO:0007669"/>
    <property type="project" value="TreeGrafter"/>
</dbReference>
<evidence type="ECO:0000256" key="7">
    <source>
        <dbReference type="ARBA" id="ARBA00022490"/>
    </source>
</evidence>
<dbReference type="Pfam" id="PF02910">
    <property type="entry name" value="Succ_DH_flav_C"/>
    <property type="match status" value="1"/>
</dbReference>
<dbReference type="InterPro" id="IPR003953">
    <property type="entry name" value="FAD-dep_OxRdtase_2_FAD-bd"/>
</dbReference>
<evidence type="ECO:0000256" key="3">
    <source>
        <dbReference type="ARBA" id="ARBA00004950"/>
    </source>
</evidence>
<evidence type="ECO:0000256" key="5">
    <source>
        <dbReference type="ARBA" id="ARBA00012173"/>
    </source>
</evidence>
<dbReference type="NCBIfam" id="TIGR00551">
    <property type="entry name" value="nadB"/>
    <property type="match status" value="1"/>
</dbReference>
<dbReference type="OrthoDB" id="9806724at2"/>
<dbReference type="InterPro" id="IPR005288">
    <property type="entry name" value="NadB"/>
</dbReference>
<feature type="domain" description="Fumarate reductase/succinate dehydrogenase flavoprotein-like C-terminal" evidence="18">
    <location>
        <begin position="439"/>
        <end position="519"/>
    </location>
</feature>
<evidence type="ECO:0000256" key="15">
    <source>
        <dbReference type="PIRSR" id="PIRSR000171-1"/>
    </source>
</evidence>
<keyword evidence="12 16" id="KW-0560">Oxidoreductase</keyword>
<evidence type="ECO:0000313" key="22">
    <source>
        <dbReference type="Proteomes" id="UP000655994"/>
    </source>
</evidence>
<comment type="function">
    <text evidence="16">Catalyzes the oxidation of L-aspartate to iminoaspartate.</text>
</comment>
<organism evidence="20 21">
    <name type="scientific">Idiomarina abyssalis</name>
    <dbReference type="NCBI Taxonomy" id="86102"/>
    <lineage>
        <taxon>Bacteria</taxon>
        <taxon>Pseudomonadati</taxon>
        <taxon>Pseudomonadota</taxon>
        <taxon>Gammaproteobacteria</taxon>
        <taxon>Alteromonadales</taxon>
        <taxon>Idiomarinaceae</taxon>
        <taxon>Idiomarina</taxon>
    </lineage>
</organism>
<dbReference type="Proteomes" id="UP000655994">
    <property type="component" value="Unassembled WGS sequence"/>
</dbReference>
<reference evidence="20 22" key="1">
    <citation type="submission" date="2020-09" db="EMBL/GenBank/DDBJ databases">
        <title>Draft Genomes of Bacterial Isolates from North Pond Shallow Sediments.</title>
        <authorList>
            <person name="Kiel Reese B."/>
            <person name="Mullis M."/>
            <person name="Weisend R.E."/>
        </authorList>
    </citation>
    <scope>NUCLEOTIDE SEQUENCE</scope>
    <source>
        <strain evidence="20">KJE-2</strain>
        <strain evidence="19 22">KJE-3</strain>
    </source>
</reference>
<dbReference type="UniPathway" id="UPA00253">
    <property type="reaction ID" value="UER00326"/>
</dbReference>
<evidence type="ECO:0000256" key="6">
    <source>
        <dbReference type="ARBA" id="ARBA00021901"/>
    </source>
</evidence>
<evidence type="ECO:0000313" key="21">
    <source>
        <dbReference type="Proteomes" id="UP000621390"/>
    </source>
</evidence>
<evidence type="ECO:0000256" key="9">
    <source>
        <dbReference type="ARBA" id="ARBA00022642"/>
    </source>
</evidence>
<evidence type="ECO:0000259" key="18">
    <source>
        <dbReference type="Pfam" id="PF02910"/>
    </source>
</evidence>
<dbReference type="SUPFAM" id="SSF56425">
    <property type="entry name" value="Succinate dehydrogenase/fumarate reductase flavoprotein, catalytic domain"/>
    <property type="match status" value="1"/>
</dbReference>
<proteinExistence type="inferred from homology"/>
<dbReference type="InterPro" id="IPR037099">
    <property type="entry name" value="Fum_R/Succ_DH_flav-like_C_sf"/>
</dbReference>
<feature type="active site" description="Proton acceptor" evidence="15">
    <location>
        <position position="288"/>
    </location>
</feature>
<keyword evidence="11 16" id="KW-0274">FAD</keyword>
<dbReference type="PANTHER" id="PTHR42716:SF2">
    <property type="entry name" value="L-ASPARTATE OXIDASE, CHLOROPLASTIC"/>
    <property type="match status" value="1"/>
</dbReference>
<dbReference type="Gene3D" id="1.20.58.100">
    <property type="entry name" value="Fumarate reductase/succinate dehydrogenase flavoprotein-like, C-terminal domain"/>
    <property type="match status" value="1"/>
</dbReference>
<comment type="catalytic activity">
    <reaction evidence="13">
        <text>L-aspartate + O2 = iminosuccinate + H2O2</text>
        <dbReference type="Rhea" id="RHEA:25876"/>
        <dbReference type="ChEBI" id="CHEBI:15379"/>
        <dbReference type="ChEBI" id="CHEBI:16240"/>
        <dbReference type="ChEBI" id="CHEBI:29991"/>
        <dbReference type="ChEBI" id="CHEBI:77875"/>
        <dbReference type="EC" id="1.4.3.16"/>
    </reaction>
    <physiologicalReaction direction="left-to-right" evidence="13">
        <dbReference type="Rhea" id="RHEA:25877"/>
    </physiologicalReaction>
</comment>
<comment type="cofactor">
    <cofactor evidence="1 16">
        <name>FAD</name>
        <dbReference type="ChEBI" id="CHEBI:57692"/>
    </cofactor>
</comment>
<evidence type="ECO:0000256" key="2">
    <source>
        <dbReference type="ARBA" id="ARBA00004496"/>
    </source>
</evidence>
<keyword evidence="22" id="KW-1185">Reference proteome</keyword>
<comment type="subcellular location">
    <subcellularLocation>
        <location evidence="2 16">Cytoplasm</location>
    </subcellularLocation>
</comment>
<dbReference type="GO" id="GO:0008734">
    <property type="term" value="F:L-aspartate oxidase activity"/>
    <property type="evidence" value="ECO:0007669"/>
    <property type="project" value="UniProtKB-UniRule"/>
</dbReference>
<name>A0A8I1GBF9_9GAMM</name>
<evidence type="ECO:0000256" key="12">
    <source>
        <dbReference type="ARBA" id="ARBA00023002"/>
    </source>
</evidence>
<dbReference type="InterPro" id="IPR036188">
    <property type="entry name" value="FAD/NAD-bd_sf"/>
</dbReference>
<dbReference type="InterPro" id="IPR027477">
    <property type="entry name" value="Succ_DH/fumarate_Rdtase_cat_sf"/>
</dbReference>
<comment type="caution">
    <text evidence="20">The sequence shown here is derived from an EMBL/GenBank/DDBJ whole genome shotgun (WGS) entry which is preliminary data.</text>
</comment>
<evidence type="ECO:0000256" key="10">
    <source>
        <dbReference type="ARBA" id="ARBA00022741"/>
    </source>
</evidence>
<dbReference type="FunFam" id="3.50.50.60:FF:000060">
    <property type="entry name" value="L-aspartate oxidase"/>
    <property type="match status" value="1"/>
</dbReference>